<feature type="transmembrane region" description="Helical" evidence="8">
    <location>
        <begin position="81"/>
        <end position="102"/>
    </location>
</feature>
<evidence type="ECO:0000256" key="1">
    <source>
        <dbReference type="ARBA" id="ARBA00004651"/>
    </source>
</evidence>
<keyword evidence="6 8" id="KW-1133">Transmembrane helix</keyword>
<evidence type="ECO:0000313" key="9">
    <source>
        <dbReference type="EMBL" id="MFC0548317.1"/>
    </source>
</evidence>
<comment type="similarity">
    <text evidence="2">Belongs to the binding-protein-dependent transport system permease family. FecCD subfamily.</text>
</comment>
<comment type="subcellular location">
    <subcellularLocation>
        <location evidence="1">Cell membrane</location>
        <topology evidence="1">Multi-pass membrane protein</topology>
    </subcellularLocation>
</comment>
<keyword evidence="4" id="KW-1003">Cell membrane</keyword>
<sequence length="355" mass="36257">MRSDVVRTRAVAPLHGIAIGPALVVGAAVLVVVMLVSACVGAVTVPLADTWHVVLAHVTGNTAGLDPALDQIVWQYRMPRVLLAACCGIGLSVAGVVLQAVVNNPLADPYVLGLSSGASLGAVAVIVGVGGAVGGLGTSSAAFLGAMLAVGLVLLLGQQRGRLAPTRVVLAGVAVGYLLLAATNYLQLRANPNQLREVMFWTLGSVAGATWDQLGLVIAVVLGSTGGLLLFGRRLNVLSAGDEQATALGVDVRTLRLGLLAVASLLTGVLIANAGGIGFVGLMIPHLVRLTFGVDHRRVLPMSALIGGTYLVAVDLLSRTVDAPNELPLGIFTAAFGAPFFLWLLRRNQSIGGST</sequence>
<keyword evidence="3" id="KW-0813">Transport</keyword>
<keyword evidence="5 8" id="KW-0812">Transmembrane</keyword>
<dbReference type="CDD" id="cd06550">
    <property type="entry name" value="TM_ABC_iron-siderophores_like"/>
    <property type="match status" value="1"/>
</dbReference>
<comment type="caution">
    <text evidence="9">The sequence shown here is derived from an EMBL/GenBank/DDBJ whole genome shotgun (WGS) entry which is preliminary data.</text>
</comment>
<evidence type="ECO:0000256" key="4">
    <source>
        <dbReference type="ARBA" id="ARBA00022475"/>
    </source>
</evidence>
<dbReference type="Gene3D" id="1.10.3470.10">
    <property type="entry name" value="ABC transporter involved in vitamin B12 uptake, BtuC"/>
    <property type="match status" value="1"/>
</dbReference>
<feature type="transmembrane region" description="Helical" evidence="8">
    <location>
        <begin position="257"/>
        <end position="284"/>
    </location>
</feature>
<gene>
    <name evidence="9" type="ORF">ACFFH7_42885</name>
</gene>
<dbReference type="InterPro" id="IPR000522">
    <property type="entry name" value="ABC_transptr_permease_BtuC"/>
</dbReference>
<evidence type="ECO:0000256" key="3">
    <source>
        <dbReference type="ARBA" id="ARBA00022448"/>
    </source>
</evidence>
<keyword evidence="10" id="KW-1185">Reference proteome</keyword>
<organism evidence="9 10">
    <name type="scientific">Kutzneria chonburiensis</name>
    <dbReference type="NCBI Taxonomy" id="1483604"/>
    <lineage>
        <taxon>Bacteria</taxon>
        <taxon>Bacillati</taxon>
        <taxon>Actinomycetota</taxon>
        <taxon>Actinomycetes</taxon>
        <taxon>Pseudonocardiales</taxon>
        <taxon>Pseudonocardiaceae</taxon>
        <taxon>Kutzneria</taxon>
    </lineage>
</organism>
<evidence type="ECO:0000256" key="8">
    <source>
        <dbReference type="SAM" id="Phobius"/>
    </source>
</evidence>
<feature type="transmembrane region" description="Helical" evidence="8">
    <location>
        <begin position="198"/>
        <end position="231"/>
    </location>
</feature>
<dbReference type="EMBL" id="JBHLUD010000015">
    <property type="protein sequence ID" value="MFC0548317.1"/>
    <property type="molecule type" value="Genomic_DNA"/>
</dbReference>
<dbReference type="InterPro" id="IPR037294">
    <property type="entry name" value="ABC_BtuC-like"/>
</dbReference>
<dbReference type="Pfam" id="PF01032">
    <property type="entry name" value="FecCD"/>
    <property type="match status" value="1"/>
</dbReference>
<evidence type="ECO:0000313" key="10">
    <source>
        <dbReference type="Proteomes" id="UP001589810"/>
    </source>
</evidence>
<evidence type="ECO:0000256" key="2">
    <source>
        <dbReference type="ARBA" id="ARBA00007935"/>
    </source>
</evidence>
<accession>A0ABV6N6W5</accession>
<dbReference type="SUPFAM" id="SSF81345">
    <property type="entry name" value="ABC transporter involved in vitamin B12 uptake, BtuC"/>
    <property type="match status" value="1"/>
</dbReference>
<evidence type="ECO:0000256" key="7">
    <source>
        <dbReference type="ARBA" id="ARBA00023136"/>
    </source>
</evidence>
<feature type="transmembrane region" description="Helical" evidence="8">
    <location>
        <begin position="168"/>
        <end position="186"/>
    </location>
</feature>
<dbReference type="PANTHER" id="PTHR30472:SF67">
    <property type="entry name" value="PERMEASE OF ABC TRANSPORTER-RELATED"/>
    <property type="match status" value="1"/>
</dbReference>
<name>A0ABV6N6W5_9PSEU</name>
<protein>
    <submittedName>
        <fullName evidence="9">FecCD family ABC transporter permease</fullName>
    </submittedName>
</protein>
<keyword evidence="7 8" id="KW-0472">Membrane</keyword>
<reference evidence="9 10" key="1">
    <citation type="submission" date="2024-09" db="EMBL/GenBank/DDBJ databases">
        <authorList>
            <person name="Sun Q."/>
            <person name="Mori K."/>
        </authorList>
    </citation>
    <scope>NUCLEOTIDE SEQUENCE [LARGE SCALE GENOMIC DNA]</scope>
    <source>
        <strain evidence="9 10">TBRC 1432</strain>
    </source>
</reference>
<proteinExistence type="inferred from homology"/>
<evidence type="ECO:0000256" key="6">
    <source>
        <dbReference type="ARBA" id="ARBA00022989"/>
    </source>
</evidence>
<feature type="transmembrane region" description="Helical" evidence="8">
    <location>
        <begin position="327"/>
        <end position="345"/>
    </location>
</feature>
<feature type="transmembrane region" description="Helical" evidence="8">
    <location>
        <begin position="109"/>
        <end position="130"/>
    </location>
</feature>
<dbReference type="RefSeq" id="WP_273937838.1">
    <property type="nucleotide sequence ID" value="NZ_CP097263.1"/>
</dbReference>
<feature type="transmembrane region" description="Helical" evidence="8">
    <location>
        <begin position="12"/>
        <end position="45"/>
    </location>
</feature>
<feature type="transmembrane region" description="Helical" evidence="8">
    <location>
        <begin position="136"/>
        <end position="156"/>
    </location>
</feature>
<evidence type="ECO:0000256" key="5">
    <source>
        <dbReference type="ARBA" id="ARBA00022692"/>
    </source>
</evidence>
<dbReference type="PANTHER" id="PTHR30472">
    <property type="entry name" value="FERRIC ENTEROBACTIN TRANSPORT SYSTEM PERMEASE PROTEIN"/>
    <property type="match status" value="1"/>
</dbReference>
<dbReference type="Proteomes" id="UP001589810">
    <property type="component" value="Unassembled WGS sequence"/>
</dbReference>